<name>A0A160PNM3_9CORY</name>
<feature type="compositionally biased region" description="Acidic residues" evidence="1">
    <location>
        <begin position="299"/>
        <end position="326"/>
    </location>
</feature>
<proteinExistence type="predicted"/>
<evidence type="ECO:0000313" key="3">
    <source>
        <dbReference type="Proteomes" id="UP000218244"/>
    </source>
</evidence>
<protein>
    <submittedName>
        <fullName evidence="2">Uncharacterized protein</fullName>
    </submittedName>
</protein>
<feature type="compositionally biased region" description="Low complexity" evidence="1">
    <location>
        <begin position="212"/>
        <end position="247"/>
    </location>
</feature>
<dbReference type="Proteomes" id="UP000218244">
    <property type="component" value="Chromosome"/>
</dbReference>
<accession>A0A160PNM3</accession>
<reference evidence="2 3" key="1">
    <citation type="submission" date="2016-02" db="EMBL/GenBank/DDBJ databases">
        <title>Corynebacterium glutamicum N24 whole genome sequencing project.</title>
        <authorList>
            <person name="Matsutani M."/>
            <person name="Nangtapong N."/>
            <person name="Yakushi T."/>
            <person name="Matsushita K."/>
        </authorList>
    </citation>
    <scope>NUCLEOTIDE SEQUENCE [LARGE SCALE GENOMIC DNA]</scope>
    <source>
        <strain evidence="2 3">N24</strain>
    </source>
</reference>
<evidence type="ECO:0000313" key="2">
    <source>
        <dbReference type="EMBL" id="BAU94986.1"/>
    </source>
</evidence>
<organism evidence="2 3">
    <name type="scientific">Corynebacterium suranareeae</name>
    <dbReference type="NCBI Taxonomy" id="2506452"/>
    <lineage>
        <taxon>Bacteria</taxon>
        <taxon>Bacillati</taxon>
        <taxon>Actinomycetota</taxon>
        <taxon>Actinomycetes</taxon>
        <taxon>Mycobacteriales</taxon>
        <taxon>Corynebacteriaceae</taxon>
        <taxon>Corynebacterium</taxon>
    </lineage>
</organism>
<dbReference type="AlphaFoldDB" id="A0A160PNM3"/>
<dbReference type="RefSeq" id="WP_096454453.1">
    <property type="nucleotide sequence ID" value="NZ_AP017369.1"/>
</dbReference>
<keyword evidence="3" id="KW-1185">Reference proteome</keyword>
<feature type="compositionally biased region" description="Basic and acidic residues" evidence="1">
    <location>
        <begin position="261"/>
        <end position="288"/>
    </location>
</feature>
<dbReference type="EMBL" id="AP017369">
    <property type="protein sequence ID" value="BAU94986.1"/>
    <property type="molecule type" value="Genomic_DNA"/>
</dbReference>
<evidence type="ECO:0000256" key="1">
    <source>
        <dbReference type="SAM" id="MobiDB-lite"/>
    </source>
</evidence>
<dbReference type="KEGG" id="csur:N24_0724"/>
<sequence>MNDPLTGYGAAVSTLQNASAGLYLGPSKSESYLRGIYQSIEGLNTGSLREAAQVAAGGTNEARIQGWLGPLVKFFGTVGGGMIASEIAERAIDWFKNRNDVEEVSDAAGKAADAIDTTVSESDQGMIHIIQQLLDIVSTLVKVLGSIDRGKFPQEFRDCVQTGSDLIDQAGDMLEGVCADRDDAISQCFSALTEHGKQVCETEQKPLCSAASATSGASGASGAAVSSASSASSAGGFDSSTDTSTSTNGEKDKTAPASAEKLVEKQVEKPAGKPAEKHECEDKPKPEPVECEPTPAPEPEPEECAPEPELEECEPEPEPEDVSEESDLIGKLIKGAIGIGIVVVGVGLLVNFLEQSIPMIEEPPAPEPEPIPEPISVKPLEADLDKVAEPAPKPIPQANYTAAAATNYSAPAPASPIAPAAPEVEEHPAPVVNVHKAGGW</sequence>
<feature type="region of interest" description="Disordered" evidence="1">
    <location>
        <begin position="212"/>
        <end position="326"/>
    </location>
</feature>
<gene>
    <name evidence="2" type="ORF">N24_0724</name>
</gene>